<dbReference type="InterPro" id="IPR004360">
    <property type="entry name" value="Glyas_Fos-R_dOase_dom"/>
</dbReference>
<proteinExistence type="predicted"/>
<dbReference type="InterPro" id="IPR018146">
    <property type="entry name" value="Glyoxalase_1_CS"/>
</dbReference>
<dbReference type="SUPFAM" id="SSF54593">
    <property type="entry name" value="Glyoxalase/Bleomycin resistance protein/Dihydroxybiphenyl dioxygenase"/>
    <property type="match status" value="1"/>
</dbReference>
<dbReference type="Pfam" id="PF00903">
    <property type="entry name" value="Glyoxalase"/>
    <property type="match status" value="1"/>
</dbReference>
<accession>A0ABS3JMY3</accession>
<dbReference type="Gene3D" id="3.10.180.10">
    <property type="entry name" value="2,3-Dihydroxybiphenyl 1,2-Dioxygenase, domain 1"/>
    <property type="match status" value="1"/>
</dbReference>
<sequence>MKQRLTVLLMFVSLLAVGQERLGIQRYGHVVLPVKSLATSISFYNNVLGLKAVAVPSGIASSQAWFDIGSGQQIRLVEGRPEASRSTGMNIALLVSSLRKTEQQLRQRGVTATRQNLQTGGKSSLFVSDPDGYVFEFNEGKSEGPGFLQSAAKSIWRSMTEVE</sequence>
<evidence type="ECO:0000256" key="1">
    <source>
        <dbReference type="ARBA" id="ARBA00022723"/>
    </source>
</evidence>
<reference evidence="3 4" key="1">
    <citation type="submission" date="2021-03" db="EMBL/GenBank/DDBJ databases">
        <title>Fibrella sp. HMF5405 genome sequencing and assembly.</title>
        <authorList>
            <person name="Kang H."/>
            <person name="Kim H."/>
            <person name="Bae S."/>
            <person name="Joh K."/>
        </authorList>
    </citation>
    <scope>NUCLEOTIDE SEQUENCE [LARGE SCALE GENOMIC DNA]</scope>
    <source>
        <strain evidence="3 4">HMF5405</strain>
    </source>
</reference>
<dbReference type="PROSITE" id="PS51819">
    <property type="entry name" value="VOC"/>
    <property type="match status" value="1"/>
</dbReference>
<dbReference type="Proteomes" id="UP000664628">
    <property type="component" value="Unassembled WGS sequence"/>
</dbReference>
<feature type="domain" description="VOC" evidence="2">
    <location>
        <begin position="26"/>
        <end position="140"/>
    </location>
</feature>
<dbReference type="RefSeq" id="WP_207330214.1">
    <property type="nucleotide sequence ID" value="NZ_JAFMYW010000005.1"/>
</dbReference>
<organism evidence="3 4">
    <name type="scientific">Fibrella forsythiae</name>
    <dbReference type="NCBI Taxonomy" id="2817061"/>
    <lineage>
        <taxon>Bacteria</taxon>
        <taxon>Pseudomonadati</taxon>
        <taxon>Bacteroidota</taxon>
        <taxon>Cytophagia</taxon>
        <taxon>Cytophagales</taxon>
        <taxon>Spirosomataceae</taxon>
        <taxon>Fibrella</taxon>
    </lineage>
</organism>
<protein>
    <submittedName>
        <fullName evidence="3">VOC family protein</fullName>
    </submittedName>
</protein>
<keyword evidence="1" id="KW-0479">Metal-binding</keyword>
<dbReference type="PANTHER" id="PTHR21366">
    <property type="entry name" value="GLYOXALASE FAMILY PROTEIN"/>
    <property type="match status" value="1"/>
</dbReference>
<evidence type="ECO:0000259" key="2">
    <source>
        <dbReference type="PROSITE" id="PS51819"/>
    </source>
</evidence>
<evidence type="ECO:0000313" key="3">
    <source>
        <dbReference type="EMBL" id="MBO0950252.1"/>
    </source>
</evidence>
<dbReference type="PROSITE" id="PS00934">
    <property type="entry name" value="GLYOXALASE_I_1"/>
    <property type="match status" value="1"/>
</dbReference>
<dbReference type="InterPro" id="IPR050383">
    <property type="entry name" value="GlyoxalaseI/FosfomycinResist"/>
</dbReference>
<gene>
    <name evidence="3" type="ORF">J2I46_16785</name>
</gene>
<evidence type="ECO:0000313" key="4">
    <source>
        <dbReference type="Proteomes" id="UP000664628"/>
    </source>
</evidence>
<dbReference type="EMBL" id="JAFMYW010000005">
    <property type="protein sequence ID" value="MBO0950252.1"/>
    <property type="molecule type" value="Genomic_DNA"/>
</dbReference>
<comment type="caution">
    <text evidence="3">The sequence shown here is derived from an EMBL/GenBank/DDBJ whole genome shotgun (WGS) entry which is preliminary data.</text>
</comment>
<keyword evidence="4" id="KW-1185">Reference proteome</keyword>
<name>A0ABS3JMY3_9BACT</name>
<dbReference type="InterPro" id="IPR029068">
    <property type="entry name" value="Glyas_Bleomycin-R_OHBP_Dase"/>
</dbReference>
<dbReference type="InterPro" id="IPR037523">
    <property type="entry name" value="VOC_core"/>
</dbReference>